<accession>A0A103RZK3</accession>
<comment type="caution">
    <text evidence="2">The sequence shown here is derived from an EMBL/GenBank/DDBJ whole genome shotgun (WGS) entry which is preliminary data.</text>
</comment>
<feature type="transmembrane region" description="Helical" evidence="1">
    <location>
        <begin position="34"/>
        <end position="62"/>
    </location>
</feature>
<dbReference type="EMBL" id="LOXM01000005">
    <property type="protein sequence ID" value="KVG76902.1"/>
    <property type="molecule type" value="Genomic_DNA"/>
</dbReference>
<dbReference type="AlphaFoldDB" id="A0A103RZK3"/>
<organism evidence="2 3">
    <name type="scientific">Burkholderia ubonensis</name>
    <dbReference type="NCBI Taxonomy" id="101571"/>
    <lineage>
        <taxon>Bacteria</taxon>
        <taxon>Pseudomonadati</taxon>
        <taxon>Pseudomonadota</taxon>
        <taxon>Betaproteobacteria</taxon>
        <taxon>Burkholderiales</taxon>
        <taxon>Burkholderiaceae</taxon>
        <taxon>Burkholderia</taxon>
        <taxon>Burkholderia cepacia complex</taxon>
    </lineage>
</organism>
<reference evidence="2 3" key="1">
    <citation type="submission" date="2015-11" db="EMBL/GenBank/DDBJ databases">
        <title>Expanding the genomic diversity of Burkholderia species for the development of highly accurate diagnostics.</title>
        <authorList>
            <person name="Sahl J."/>
            <person name="Keim P."/>
            <person name="Wagner D."/>
        </authorList>
    </citation>
    <scope>NUCLEOTIDE SEQUENCE [LARGE SCALE GENOMIC DNA]</scope>
    <source>
        <strain evidence="2 3">MSMB2036</strain>
    </source>
</reference>
<protein>
    <submittedName>
        <fullName evidence="2">Transmembrane Fragile-X-F family protein</fullName>
    </submittedName>
</protein>
<name>A0A103RZK3_9BURK</name>
<evidence type="ECO:0000256" key="1">
    <source>
        <dbReference type="SAM" id="Phobius"/>
    </source>
</evidence>
<keyword evidence="1 2" id="KW-0812">Transmembrane</keyword>
<dbReference type="Proteomes" id="UP000064029">
    <property type="component" value="Unassembled WGS sequence"/>
</dbReference>
<keyword evidence="1" id="KW-0472">Membrane</keyword>
<evidence type="ECO:0000313" key="3">
    <source>
        <dbReference type="Proteomes" id="UP000064029"/>
    </source>
</evidence>
<evidence type="ECO:0000313" key="2">
    <source>
        <dbReference type="EMBL" id="KVG76902.1"/>
    </source>
</evidence>
<proteinExistence type="predicted"/>
<gene>
    <name evidence="2" type="ORF">WJ33_11930</name>
</gene>
<dbReference type="RefSeq" id="WP_059748684.1">
    <property type="nucleotide sequence ID" value="NZ_CP013416.1"/>
</dbReference>
<sequence length="68" mass="7350">MKLLPCIFLILLALKLAGIGVVATWSWWLVTMPLWIGLAVAAGLFVFAAVLGGSLSALAAFLPRKRRR</sequence>
<keyword evidence="1" id="KW-1133">Transmembrane helix</keyword>